<reference evidence="1" key="1">
    <citation type="submission" date="2018-05" db="EMBL/GenBank/DDBJ databases">
        <authorList>
            <person name="Lanie J.A."/>
            <person name="Ng W.-L."/>
            <person name="Kazmierczak K.M."/>
            <person name="Andrzejewski T.M."/>
            <person name="Davidsen T.M."/>
            <person name="Wayne K.J."/>
            <person name="Tettelin H."/>
            <person name="Glass J.I."/>
            <person name="Rusch D."/>
            <person name="Podicherti R."/>
            <person name="Tsui H.-C.T."/>
            <person name="Winkler M.E."/>
        </authorList>
    </citation>
    <scope>NUCLEOTIDE SEQUENCE</scope>
</reference>
<feature type="non-terminal residue" evidence="1">
    <location>
        <position position="59"/>
    </location>
</feature>
<protein>
    <submittedName>
        <fullName evidence="1">Uncharacterized protein</fullName>
    </submittedName>
</protein>
<proteinExistence type="predicted"/>
<gene>
    <name evidence="1" type="ORF">METZ01_LOCUS338628</name>
</gene>
<sequence>MGFLMETDYQIRKLRPWSVSHHPRDLLQGPGSRAAGYCSMVRAPRPMAHASRAPRHASP</sequence>
<accession>A0A382QJS4</accession>
<name>A0A382QJS4_9ZZZZ</name>
<dbReference type="EMBL" id="UINC01115040">
    <property type="protein sequence ID" value="SVC85774.1"/>
    <property type="molecule type" value="Genomic_DNA"/>
</dbReference>
<dbReference type="AlphaFoldDB" id="A0A382QJS4"/>
<evidence type="ECO:0000313" key="1">
    <source>
        <dbReference type="EMBL" id="SVC85774.1"/>
    </source>
</evidence>
<organism evidence="1">
    <name type="scientific">marine metagenome</name>
    <dbReference type="NCBI Taxonomy" id="408172"/>
    <lineage>
        <taxon>unclassified sequences</taxon>
        <taxon>metagenomes</taxon>
        <taxon>ecological metagenomes</taxon>
    </lineage>
</organism>